<organism evidence="1 2">
    <name type="scientific">Oleoguttula mirabilis</name>
    <dbReference type="NCBI Taxonomy" id="1507867"/>
    <lineage>
        <taxon>Eukaryota</taxon>
        <taxon>Fungi</taxon>
        <taxon>Dikarya</taxon>
        <taxon>Ascomycota</taxon>
        <taxon>Pezizomycotina</taxon>
        <taxon>Dothideomycetes</taxon>
        <taxon>Dothideomycetidae</taxon>
        <taxon>Mycosphaerellales</taxon>
        <taxon>Teratosphaeriaceae</taxon>
        <taxon>Oleoguttula</taxon>
    </lineage>
</organism>
<dbReference type="PANTHER" id="PTHR35309">
    <property type="match status" value="1"/>
</dbReference>
<evidence type="ECO:0000313" key="2">
    <source>
        <dbReference type="Proteomes" id="UP001324427"/>
    </source>
</evidence>
<comment type="caution">
    <text evidence="1">The sequence shown here is derived from an EMBL/GenBank/DDBJ whole genome shotgun (WGS) entry which is preliminary data.</text>
</comment>
<gene>
    <name evidence="1" type="ORF">LTR36_001112</name>
</gene>
<dbReference type="EMBL" id="JAVFHQ010000011">
    <property type="protein sequence ID" value="KAK4547456.1"/>
    <property type="molecule type" value="Genomic_DNA"/>
</dbReference>
<evidence type="ECO:0000313" key="1">
    <source>
        <dbReference type="EMBL" id="KAK4547456.1"/>
    </source>
</evidence>
<evidence type="ECO:0008006" key="3">
    <source>
        <dbReference type="Google" id="ProtNLM"/>
    </source>
</evidence>
<keyword evidence="2" id="KW-1185">Reference proteome</keyword>
<proteinExistence type="predicted"/>
<dbReference type="GO" id="GO:0009976">
    <property type="term" value="F:tocopherol cyclase activity"/>
    <property type="evidence" value="ECO:0007669"/>
    <property type="project" value="InterPro"/>
</dbReference>
<reference evidence="1 2" key="1">
    <citation type="submission" date="2021-11" db="EMBL/GenBank/DDBJ databases">
        <title>Black yeast isolated from Biological Soil Crust.</title>
        <authorList>
            <person name="Kurbessoian T."/>
        </authorList>
    </citation>
    <scope>NUCLEOTIDE SEQUENCE [LARGE SCALE GENOMIC DNA]</scope>
    <source>
        <strain evidence="1 2">CCFEE 5522</strain>
    </source>
</reference>
<accession>A0AAV9JR25</accession>
<protein>
    <recommendedName>
        <fullName evidence="3">Tocopherol cyclase</fullName>
    </recommendedName>
</protein>
<sequence>MEHHAPHDSSVFEGYYSKFDLPSGAHLALIICKVKPAKDRPDMVSFNYVPAGSAHKTFQKEVWVDRLDMVTFGKDNDFGLEIPGMGYARWHADSTTEYSLDHPDFSFHGKTTSRTPWSPDTDTPEALLVKLPLPLHWHVQSLASDCEFSMKIPGYDLPASDRSGKAVVHQEKNWAQSFPAAHMWLQARDGDRGFCAAGGQILGLEAFLLGYRSKDLNIDFRPPFAVRIAGLSPFMSYTSNWEERTFELSVQSFRQKITLKAKAPKGSFFSLSAPFPEGHRPNFLGQSFEATYEIKIYESGWFGPWKLVREDAFEGASLEFGAGYYPPRGSEERFH</sequence>
<dbReference type="Proteomes" id="UP001324427">
    <property type="component" value="Unassembled WGS sequence"/>
</dbReference>
<name>A0AAV9JR25_9PEZI</name>
<dbReference type="AlphaFoldDB" id="A0AAV9JR25"/>
<dbReference type="PANTHER" id="PTHR35309:SF4">
    <property type="entry name" value="TOCOPHEROL CYCLASE"/>
    <property type="match status" value="1"/>
</dbReference>
<dbReference type="InterPro" id="IPR025893">
    <property type="entry name" value="Tocopherol_cyclase"/>
</dbReference>